<dbReference type="Proteomes" id="UP001295684">
    <property type="component" value="Unassembled WGS sequence"/>
</dbReference>
<proteinExistence type="predicted"/>
<feature type="transmembrane region" description="Helical" evidence="1">
    <location>
        <begin position="12"/>
        <end position="31"/>
    </location>
</feature>
<evidence type="ECO:0000313" key="2">
    <source>
        <dbReference type="EMBL" id="CAI2383238.1"/>
    </source>
</evidence>
<name>A0AAD1Y222_EUPCR</name>
<evidence type="ECO:0000256" key="1">
    <source>
        <dbReference type="SAM" id="Phobius"/>
    </source>
</evidence>
<protein>
    <submittedName>
        <fullName evidence="2">Uncharacterized protein</fullName>
    </submittedName>
</protein>
<keyword evidence="1" id="KW-1133">Transmembrane helix</keyword>
<feature type="transmembrane region" description="Helical" evidence="1">
    <location>
        <begin position="51"/>
        <end position="80"/>
    </location>
</feature>
<accession>A0AAD1Y222</accession>
<evidence type="ECO:0000313" key="3">
    <source>
        <dbReference type="Proteomes" id="UP001295684"/>
    </source>
</evidence>
<dbReference type="AlphaFoldDB" id="A0AAD1Y222"/>
<dbReference type="EMBL" id="CAMPGE010025485">
    <property type="protein sequence ID" value="CAI2383238.1"/>
    <property type="molecule type" value="Genomic_DNA"/>
</dbReference>
<reference evidence="2" key="1">
    <citation type="submission" date="2023-07" db="EMBL/GenBank/DDBJ databases">
        <authorList>
            <consortium name="AG Swart"/>
            <person name="Singh M."/>
            <person name="Singh A."/>
            <person name="Seah K."/>
            <person name="Emmerich C."/>
        </authorList>
    </citation>
    <scope>NUCLEOTIDE SEQUENCE</scope>
    <source>
        <strain evidence="2">DP1</strain>
    </source>
</reference>
<organism evidence="2 3">
    <name type="scientific">Euplotes crassus</name>
    <dbReference type="NCBI Taxonomy" id="5936"/>
    <lineage>
        <taxon>Eukaryota</taxon>
        <taxon>Sar</taxon>
        <taxon>Alveolata</taxon>
        <taxon>Ciliophora</taxon>
        <taxon>Intramacronucleata</taxon>
        <taxon>Spirotrichea</taxon>
        <taxon>Hypotrichia</taxon>
        <taxon>Euplotida</taxon>
        <taxon>Euplotidae</taxon>
        <taxon>Moneuplotes</taxon>
    </lineage>
</organism>
<keyword evidence="1" id="KW-0472">Membrane</keyword>
<gene>
    <name evidence="2" type="ORF">ECRASSUSDP1_LOCUS24733</name>
</gene>
<sequence>MYFMLPMVLRDFILLFFILLFLDLFLSKWLWLELLKQNLFSLRGPAMMNRFLALLLVLSLNFPFPFLAAILALTLSIFILKGALENGLSKFIGVLGLFKIMNVRKEGVIRESFRYEVLEGFCKVALNGALTNERARNKLVHSIVFIIFINYH</sequence>
<keyword evidence="1" id="KW-0812">Transmembrane</keyword>
<keyword evidence="3" id="KW-1185">Reference proteome</keyword>
<comment type="caution">
    <text evidence="2">The sequence shown here is derived from an EMBL/GenBank/DDBJ whole genome shotgun (WGS) entry which is preliminary data.</text>
</comment>